<evidence type="ECO:0000313" key="2">
    <source>
        <dbReference type="Proteomes" id="UP000234681"/>
    </source>
</evidence>
<reference evidence="2" key="1">
    <citation type="submission" date="2005-09" db="EMBL/GenBank/DDBJ databases">
        <authorList>
            <person name="Mural R.J."/>
            <person name="Li P.W."/>
            <person name="Adams M.D."/>
            <person name="Amanatides P.G."/>
            <person name="Baden-Tillson H."/>
            <person name="Barnstead M."/>
            <person name="Chin S.H."/>
            <person name="Dew I."/>
            <person name="Evans C.A."/>
            <person name="Ferriera S."/>
            <person name="Flanigan M."/>
            <person name="Fosler C."/>
            <person name="Glodek A."/>
            <person name="Gu Z."/>
            <person name="Holt R.A."/>
            <person name="Jennings D."/>
            <person name="Kraft C.L."/>
            <person name="Lu F."/>
            <person name="Nguyen T."/>
            <person name="Nusskern D.R."/>
            <person name="Pfannkoch C.M."/>
            <person name="Sitter C."/>
            <person name="Sutton G.G."/>
            <person name="Venter J.C."/>
            <person name="Wang Z."/>
            <person name="Woodage T."/>
            <person name="Zheng X.H."/>
            <person name="Zhong F."/>
        </authorList>
    </citation>
    <scope>NUCLEOTIDE SEQUENCE [LARGE SCALE GENOMIC DNA]</scope>
    <source>
        <strain>BN</strain>
        <strain evidence="2">Sprague-Dawley</strain>
    </source>
</reference>
<name>A6HWJ5_RAT</name>
<evidence type="ECO:0000313" key="1">
    <source>
        <dbReference type="EMBL" id="EDL82481.1"/>
    </source>
</evidence>
<dbReference type="AlphaFoldDB" id="A6HWJ5"/>
<sequence>MRVAGHWQNKGILSVPRIFPLLLSFPNSCSSRQLSC</sequence>
<dbReference type="EMBL" id="CH473952">
    <property type="protein sequence ID" value="EDL82481.1"/>
    <property type="molecule type" value="Genomic_DNA"/>
</dbReference>
<dbReference type="Proteomes" id="UP000234681">
    <property type="component" value="Chromosome 2"/>
</dbReference>
<organism evidence="1 2">
    <name type="scientific">Rattus norvegicus</name>
    <name type="common">Rat</name>
    <dbReference type="NCBI Taxonomy" id="10116"/>
    <lineage>
        <taxon>Eukaryota</taxon>
        <taxon>Metazoa</taxon>
        <taxon>Chordata</taxon>
        <taxon>Craniata</taxon>
        <taxon>Vertebrata</taxon>
        <taxon>Euteleostomi</taxon>
        <taxon>Mammalia</taxon>
        <taxon>Eutheria</taxon>
        <taxon>Euarchontoglires</taxon>
        <taxon>Glires</taxon>
        <taxon>Rodentia</taxon>
        <taxon>Myomorpha</taxon>
        <taxon>Muroidea</taxon>
        <taxon>Muridae</taxon>
        <taxon>Murinae</taxon>
        <taxon>Rattus</taxon>
    </lineage>
</organism>
<accession>A6HWJ5</accession>
<gene>
    <name evidence="1" type="ORF">rCG_29122</name>
</gene>
<proteinExistence type="predicted"/>
<protein>
    <submittedName>
        <fullName evidence="1">RCG29122</fullName>
    </submittedName>
</protein>